<feature type="domain" description="Thioredoxin" evidence="4">
    <location>
        <begin position="30"/>
        <end position="225"/>
    </location>
</feature>
<dbReference type="PROSITE" id="PS51352">
    <property type="entry name" value="THIOREDOXIN_2"/>
    <property type="match status" value="1"/>
</dbReference>
<dbReference type="PANTHER" id="PTHR13887">
    <property type="entry name" value="GLUTATHIONE S-TRANSFERASE KAPPA"/>
    <property type="match status" value="1"/>
</dbReference>
<dbReference type="InterPro" id="IPR013766">
    <property type="entry name" value="Thioredoxin_domain"/>
</dbReference>
<evidence type="ECO:0000256" key="1">
    <source>
        <dbReference type="ARBA" id="ARBA00003565"/>
    </source>
</evidence>
<dbReference type="SUPFAM" id="SSF52833">
    <property type="entry name" value="Thioredoxin-like"/>
    <property type="match status" value="1"/>
</dbReference>
<organism evidence="5 6">
    <name type="scientific">Roseobacter cerasinus</name>
    <dbReference type="NCBI Taxonomy" id="2602289"/>
    <lineage>
        <taxon>Bacteria</taxon>
        <taxon>Pseudomonadati</taxon>
        <taxon>Pseudomonadota</taxon>
        <taxon>Alphaproteobacteria</taxon>
        <taxon>Rhodobacterales</taxon>
        <taxon>Roseobacteraceae</taxon>
        <taxon>Roseobacter</taxon>
    </lineage>
</organism>
<proteinExistence type="inferred from homology"/>
<evidence type="ECO:0000313" key="5">
    <source>
        <dbReference type="EMBL" id="GFE49204.1"/>
    </source>
</evidence>
<sequence>MSRLMIISAAVAALGVGAYFVTTPGPSTSVSPADPLGAAHAQGAEADIDTSSIAEMSLGNPDAPVTVIEYASYTCPHCATFHSGPFKQLKADYIDTGKINFVYREVYFDRYGLWASMIARCAGSPQSFFGMSDLIYSGQSTWARAGDPTEIVGELRKIGRLAGLDSDTMEACLQDGDKARTLVAWYQENAEADGIDSTPSFVINGQKYSNMSYAEMAELIDAAAE</sequence>
<dbReference type="Proteomes" id="UP000436522">
    <property type="component" value="Unassembled WGS sequence"/>
</dbReference>
<dbReference type="InterPro" id="IPR012336">
    <property type="entry name" value="Thioredoxin-like_fold"/>
</dbReference>
<evidence type="ECO:0000256" key="2">
    <source>
        <dbReference type="ARBA" id="ARBA00005791"/>
    </source>
</evidence>
<dbReference type="RefSeq" id="WP_159975089.1">
    <property type="nucleotide sequence ID" value="NZ_BLIV01000002.1"/>
</dbReference>
<feature type="chain" id="PRO_5024848375" evidence="3">
    <location>
        <begin position="19"/>
        <end position="225"/>
    </location>
</feature>
<dbReference type="Gene3D" id="3.40.30.10">
    <property type="entry name" value="Glutaredoxin"/>
    <property type="match status" value="1"/>
</dbReference>
<dbReference type="Pfam" id="PF13462">
    <property type="entry name" value="Thioredoxin_4"/>
    <property type="match status" value="1"/>
</dbReference>
<evidence type="ECO:0000259" key="4">
    <source>
        <dbReference type="PROSITE" id="PS51352"/>
    </source>
</evidence>
<reference evidence="5 6" key="1">
    <citation type="submission" date="2019-12" db="EMBL/GenBank/DDBJ databases">
        <title>Roseobacter cerasinus sp. nov., isolated from seawater around aquaculture.</title>
        <authorList>
            <person name="Muramatsu S."/>
            <person name="Takabe Y."/>
            <person name="Mori K."/>
            <person name="Takaichi S."/>
            <person name="Hanada S."/>
        </authorList>
    </citation>
    <scope>NUCLEOTIDE SEQUENCE [LARGE SCALE GENOMIC DNA]</scope>
    <source>
        <strain evidence="5 6">AI77</strain>
    </source>
</reference>
<keyword evidence="3" id="KW-0732">Signal</keyword>
<protein>
    <submittedName>
        <fullName evidence="5">Thiol-disulfide oxidoreductase</fullName>
    </submittedName>
</protein>
<dbReference type="EMBL" id="BLIV01000002">
    <property type="protein sequence ID" value="GFE49204.1"/>
    <property type="molecule type" value="Genomic_DNA"/>
</dbReference>
<feature type="signal peptide" evidence="3">
    <location>
        <begin position="1"/>
        <end position="18"/>
    </location>
</feature>
<dbReference type="InterPro" id="IPR036249">
    <property type="entry name" value="Thioredoxin-like_sf"/>
</dbReference>
<dbReference type="AlphaFoldDB" id="A0A640VNJ5"/>
<comment type="similarity">
    <text evidence="2">Belongs to the thioredoxin family. DsbA subfamily.</text>
</comment>
<dbReference type="OrthoDB" id="8478320at2"/>
<evidence type="ECO:0000313" key="6">
    <source>
        <dbReference type="Proteomes" id="UP000436522"/>
    </source>
</evidence>
<comment type="function">
    <text evidence="1">May be required for disulfide bond formation in some proteins.</text>
</comment>
<evidence type="ECO:0000256" key="3">
    <source>
        <dbReference type="SAM" id="SignalP"/>
    </source>
</evidence>
<name>A0A640VNJ5_9RHOB</name>
<gene>
    <name evidence="5" type="ORF">So717_09570</name>
</gene>
<keyword evidence="6" id="KW-1185">Reference proteome</keyword>
<dbReference type="PANTHER" id="PTHR13887:SF56">
    <property type="entry name" value="THIOREDOXIN-LIKE REDUCTASE RV2466C"/>
    <property type="match status" value="1"/>
</dbReference>
<comment type="caution">
    <text evidence="5">The sequence shown here is derived from an EMBL/GenBank/DDBJ whole genome shotgun (WGS) entry which is preliminary data.</text>
</comment>
<accession>A0A640VNJ5</accession>